<accession>S9UL41</accession>
<protein>
    <submittedName>
        <fullName evidence="2">Uncharacterized protein</fullName>
    </submittedName>
</protein>
<gene>
    <name evidence="2" type="ORF">STCU_12052</name>
</gene>
<dbReference type="AlphaFoldDB" id="S9UL41"/>
<evidence type="ECO:0000313" key="2">
    <source>
        <dbReference type="EMBL" id="EPY15406.1"/>
    </source>
</evidence>
<dbReference type="Proteomes" id="UP000015354">
    <property type="component" value="Unassembled WGS sequence"/>
</dbReference>
<feature type="compositionally biased region" description="Polar residues" evidence="1">
    <location>
        <begin position="1"/>
        <end position="10"/>
    </location>
</feature>
<evidence type="ECO:0000313" key="3">
    <source>
        <dbReference type="Proteomes" id="UP000015354"/>
    </source>
</evidence>
<reference evidence="2 3" key="1">
    <citation type="journal article" date="2013" name="PLoS ONE">
        <title>Predicting the Proteins of Angomonas deanei, Strigomonas culicis and Their Respective Endosymbionts Reveals New Aspects of the Trypanosomatidae Family.</title>
        <authorList>
            <person name="Motta M.C."/>
            <person name="Martins A.C."/>
            <person name="de Souza S.S."/>
            <person name="Catta-Preta C.M."/>
            <person name="Silva R."/>
            <person name="Klein C.C."/>
            <person name="de Almeida L.G."/>
            <person name="de Lima Cunha O."/>
            <person name="Ciapina L.P."/>
            <person name="Brocchi M."/>
            <person name="Colabardini A.C."/>
            <person name="de Araujo Lima B."/>
            <person name="Machado C.R."/>
            <person name="de Almeida Soares C.M."/>
            <person name="Probst C.M."/>
            <person name="de Menezes C.B."/>
            <person name="Thompson C.E."/>
            <person name="Bartholomeu D.C."/>
            <person name="Gradia D.F."/>
            <person name="Pavoni D.P."/>
            <person name="Grisard E.C."/>
            <person name="Fantinatti-Garboggini F."/>
            <person name="Marchini F.K."/>
            <person name="Rodrigues-Luiz G.F."/>
            <person name="Wagner G."/>
            <person name="Goldman G.H."/>
            <person name="Fietto J.L."/>
            <person name="Elias M.C."/>
            <person name="Goldman M.H."/>
            <person name="Sagot M.F."/>
            <person name="Pereira M."/>
            <person name="Stoco P.H."/>
            <person name="de Mendonca-Neto R.P."/>
            <person name="Teixeira S.M."/>
            <person name="Maciel T.E."/>
            <person name="de Oliveira Mendes T.A."/>
            <person name="Urmenyi T.P."/>
            <person name="de Souza W."/>
            <person name="Schenkman S."/>
            <person name="de Vasconcelos A.T."/>
        </authorList>
    </citation>
    <scope>NUCLEOTIDE SEQUENCE [LARGE SCALE GENOMIC DNA]</scope>
</reference>
<keyword evidence="3" id="KW-1185">Reference proteome</keyword>
<feature type="region of interest" description="Disordered" evidence="1">
    <location>
        <begin position="1"/>
        <end position="82"/>
    </location>
</feature>
<feature type="compositionally biased region" description="Polar residues" evidence="1">
    <location>
        <begin position="30"/>
        <end position="44"/>
    </location>
</feature>
<evidence type="ECO:0000256" key="1">
    <source>
        <dbReference type="SAM" id="MobiDB-lite"/>
    </source>
</evidence>
<comment type="caution">
    <text evidence="2">The sequence shown here is derived from an EMBL/GenBank/DDBJ whole genome shotgun (WGS) entry which is preliminary data.</text>
</comment>
<feature type="compositionally biased region" description="Basic and acidic residues" evidence="1">
    <location>
        <begin position="57"/>
        <end position="68"/>
    </location>
</feature>
<sequence length="82" mass="8552">MTTPTSNFKRSASKVKAAEHLSGAREPQAHGNNSSASTSQNRSGLISVPVVLSASAKKGDTSEGEEKSAPLPIRSRRASMQS</sequence>
<proteinExistence type="predicted"/>
<name>S9UL41_9TRYP</name>
<dbReference type="EMBL" id="ATMH01012115">
    <property type="protein sequence ID" value="EPY15406.1"/>
    <property type="molecule type" value="Genomic_DNA"/>
</dbReference>
<organism evidence="2 3">
    <name type="scientific">Strigomonas culicis</name>
    <dbReference type="NCBI Taxonomy" id="28005"/>
    <lineage>
        <taxon>Eukaryota</taxon>
        <taxon>Discoba</taxon>
        <taxon>Euglenozoa</taxon>
        <taxon>Kinetoplastea</taxon>
        <taxon>Metakinetoplastina</taxon>
        <taxon>Trypanosomatida</taxon>
        <taxon>Trypanosomatidae</taxon>
        <taxon>Strigomonadinae</taxon>
        <taxon>Strigomonas</taxon>
    </lineage>
</organism>